<keyword evidence="5 6" id="KW-0539">Nucleus</keyword>
<dbReference type="GO" id="GO:0000978">
    <property type="term" value="F:RNA polymerase II cis-regulatory region sequence-specific DNA binding"/>
    <property type="evidence" value="ECO:0007669"/>
    <property type="project" value="TreeGrafter"/>
</dbReference>
<dbReference type="AlphaFoldDB" id="A0A4P9ZX31"/>
<evidence type="ECO:0000256" key="3">
    <source>
        <dbReference type="ARBA" id="ARBA00023125"/>
    </source>
</evidence>
<evidence type="ECO:0000256" key="5">
    <source>
        <dbReference type="ARBA" id="ARBA00023242"/>
    </source>
</evidence>
<gene>
    <name evidence="8" type="ORF">BJ085DRAFT_8211</name>
</gene>
<dbReference type="InterPro" id="IPR001766">
    <property type="entry name" value="Fork_head_dom"/>
</dbReference>
<evidence type="ECO:0000259" key="7">
    <source>
        <dbReference type="PROSITE" id="PS50039"/>
    </source>
</evidence>
<proteinExistence type="predicted"/>
<name>A0A4P9ZX31_9FUNG</name>
<keyword evidence="4" id="KW-0804">Transcription</keyword>
<dbReference type="STRING" id="215637.A0A4P9ZX31"/>
<feature type="domain" description="Fork-head" evidence="7">
    <location>
        <begin position="1"/>
        <end position="95"/>
    </location>
</feature>
<dbReference type="EMBL" id="ML002518">
    <property type="protein sequence ID" value="RKP37260.1"/>
    <property type="molecule type" value="Genomic_DNA"/>
</dbReference>
<dbReference type="PRINTS" id="PR00053">
    <property type="entry name" value="FORKHEAD"/>
</dbReference>
<dbReference type="CDD" id="cd00059">
    <property type="entry name" value="FH_FOX"/>
    <property type="match status" value="1"/>
</dbReference>
<dbReference type="SMART" id="SM00339">
    <property type="entry name" value="FH"/>
    <property type="match status" value="1"/>
</dbReference>
<evidence type="ECO:0000313" key="9">
    <source>
        <dbReference type="Proteomes" id="UP000268162"/>
    </source>
</evidence>
<keyword evidence="3 6" id="KW-0238">DNA-binding</keyword>
<dbReference type="Gene3D" id="1.10.10.10">
    <property type="entry name" value="Winged helix-like DNA-binding domain superfamily/Winged helix DNA-binding domain"/>
    <property type="match status" value="1"/>
</dbReference>
<comment type="subcellular location">
    <subcellularLocation>
        <location evidence="1 6">Nucleus</location>
    </subcellularLocation>
</comment>
<dbReference type="FunFam" id="1.10.10.10:FF:000030">
    <property type="entry name" value="Forkhead box protein K2"/>
    <property type="match status" value="1"/>
</dbReference>
<evidence type="ECO:0000256" key="2">
    <source>
        <dbReference type="ARBA" id="ARBA00023015"/>
    </source>
</evidence>
<evidence type="ECO:0000313" key="8">
    <source>
        <dbReference type="EMBL" id="RKP37260.1"/>
    </source>
</evidence>
<dbReference type="InterPro" id="IPR030456">
    <property type="entry name" value="TF_fork_head_CS_2"/>
</dbReference>
<dbReference type="PROSITE" id="PS50039">
    <property type="entry name" value="FORK_HEAD_3"/>
    <property type="match status" value="1"/>
</dbReference>
<dbReference type="InterPro" id="IPR036390">
    <property type="entry name" value="WH_DNA-bd_sf"/>
</dbReference>
<dbReference type="Proteomes" id="UP000268162">
    <property type="component" value="Unassembled WGS sequence"/>
</dbReference>
<keyword evidence="2" id="KW-0805">Transcription regulation</keyword>
<feature type="non-terminal residue" evidence="8">
    <location>
        <position position="100"/>
    </location>
</feature>
<dbReference type="PANTHER" id="PTHR45881:SF1">
    <property type="entry name" value="FORK HEAD PROTEIN HOMOLOG 2"/>
    <property type="match status" value="1"/>
</dbReference>
<dbReference type="InterPro" id="IPR036388">
    <property type="entry name" value="WH-like_DNA-bd_sf"/>
</dbReference>
<dbReference type="Pfam" id="PF00250">
    <property type="entry name" value="Forkhead"/>
    <property type="match status" value="1"/>
</dbReference>
<sequence length="100" mass="11617">KPNYSYASLIAQAILASPERKMTLNAVYKWIQENHPYYKGRESGWQNSIRHNLSLNKCFVKVLRGEKEPGKGSFWTIDSAFHHCFVDGVFKKSRTTQPRK</sequence>
<dbReference type="GO" id="GO:0000981">
    <property type="term" value="F:DNA-binding transcription factor activity, RNA polymerase II-specific"/>
    <property type="evidence" value="ECO:0007669"/>
    <property type="project" value="TreeGrafter"/>
</dbReference>
<dbReference type="PROSITE" id="PS00658">
    <property type="entry name" value="FORK_HEAD_2"/>
    <property type="match status" value="1"/>
</dbReference>
<dbReference type="SUPFAM" id="SSF46785">
    <property type="entry name" value="Winged helix' DNA-binding domain"/>
    <property type="match status" value="1"/>
</dbReference>
<protein>
    <recommendedName>
        <fullName evidence="7">Fork-head domain-containing protein</fullName>
    </recommendedName>
</protein>
<dbReference type="GO" id="GO:0005634">
    <property type="term" value="C:nucleus"/>
    <property type="evidence" value="ECO:0007669"/>
    <property type="project" value="UniProtKB-SubCell"/>
</dbReference>
<feature type="non-terminal residue" evidence="8">
    <location>
        <position position="1"/>
    </location>
</feature>
<dbReference type="PANTHER" id="PTHR45881">
    <property type="entry name" value="CHECKPOINT SUPPRESSOR 1-LIKE, ISOFORM A-RELATED"/>
    <property type="match status" value="1"/>
</dbReference>
<evidence type="ECO:0000256" key="1">
    <source>
        <dbReference type="ARBA" id="ARBA00004123"/>
    </source>
</evidence>
<organism evidence="8 9">
    <name type="scientific">Dimargaris cristalligena</name>
    <dbReference type="NCBI Taxonomy" id="215637"/>
    <lineage>
        <taxon>Eukaryota</taxon>
        <taxon>Fungi</taxon>
        <taxon>Fungi incertae sedis</taxon>
        <taxon>Zoopagomycota</taxon>
        <taxon>Kickxellomycotina</taxon>
        <taxon>Dimargaritomycetes</taxon>
        <taxon>Dimargaritales</taxon>
        <taxon>Dimargaritaceae</taxon>
        <taxon>Dimargaris</taxon>
    </lineage>
</organism>
<reference evidence="9" key="1">
    <citation type="journal article" date="2018" name="Nat. Microbiol.">
        <title>Leveraging single-cell genomics to expand the fungal tree of life.</title>
        <authorList>
            <person name="Ahrendt S.R."/>
            <person name="Quandt C.A."/>
            <person name="Ciobanu D."/>
            <person name="Clum A."/>
            <person name="Salamov A."/>
            <person name="Andreopoulos B."/>
            <person name="Cheng J.F."/>
            <person name="Woyke T."/>
            <person name="Pelin A."/>
            <person name="Henrissat B."/>
            <person name="Reynolds N.K."/>
            <person name="Benny G.L."/>
            <person name="Smith M.E."/>
            <person name="James T.Y."/>
            <person name="Grigoriev I.V."/>
        </authorList>
    </citation>
    <scope>NUCLEOTIDE SEQUENCE [LARGE SCALE GENOMIC DNA]</scope>
    <source>
        <strain evidence="9">RSA 468</strain>
    </source>
</reference>
<keyword evidence="9" id="KW-1185">Reference proteome</keyword>
<evidence type="ECO:0000256" key="4">
    <source>
        <dbReference type="ARBA" id="ARBA00023163"/>
    </source>
</evidence>
<accession>A0A4P9ZX31</accession>
<evidence type="ECO:0000256" key="6">
    <source>
        <dbReference type="PROSITE-ProRule" id="PRU00089"/>
    </source>
</evidence>
<feature type="DNA-binding region" description="Fork-head" evidence="6">
    <location>
        <begin position="1"/>
        <end position="95"/>
    </location>
</feature>